<organism evidence="10 11">
    <name type="scientific">Plutella xylostella</name>
    <name type="common">Diamondback moth</name>
    <name type="synonym">Plutella maculipennis</name>
    <dbReference type="NCBI Taxonomy" id="51655"/>
    <lineage>
        <taxon>Eukaryota</taxon>
        <taxon>Metazoa</taxon>
        <taxon>Ecdysozoa</taxon>
        <taxon>Arthropoda</taxon>
        <taxon>Hexapoda</taxon>
        <taxon>Insecta</taxon>
        <taxon>Pterygota</taxon>
        <taxon>Neoptera</taxon>
        <taxon>Endopterygota</taxon>
        <taxon>Lepidoptera</taxon>
        <taxon>Glossata</taxon>
        <taxon>Ditrysia</taxon>
        <taxon>Yponomeutoidea</taxon>
        <taxon>Plutellidae</taxon>
        <taxon>Plutella</taxon>
    </lineage>
</organism>
<dbReference type="InterPro" id="IPR011001">
    <property type="entry name" value="Saposin-like"/>
</dbReference>
<proteinExistence type="predicted"/>
<feature type="signal peptide" evidence="7">
    <location>
        <begin position="1"/>
        <end position="22"/>
    </location>
</feature>
<dbReference type="PANTHER" id="PTHR11480:SF3">
    <property type="entry name" value="BCDNA.GH08312"/>
    <property type="match status" value="1"/>
</dbReference>
<protein>
    <recommendedName>
        <fullName evidence="12">Proactivator polypeptide</fullName>
    </recommendedName>
</protein>
<dbReference type="PRINTS" id="PR01797">
    <property type="entry name" value="SAPOSIN"/>
</dbReference>
<feature type="chain" id="PRO_5045284796" description="Proactivator polypeptide" evidence="7">
    <location>
        <begin position="23"/>
        <end position="980"/>
    </location>
</feature>
<dbReference type="InterPro" id="IPR007856">
    <property type="entry name" value="SapB_1"/>
</dbReference>
<keyword evidence="4" id="KW-0677">Repeat</keyword>
<keyword evidence="6" id="KW-0325">Glycoprotein</keyword>
<evidence type="ECO:0000259" key="9">
    <source>
        <dbReference type="PROSITE" id="PS51110"/>
    </source>
</evidence>
<feature type="domain" description="Saposin A-type" evidence="9">
    <location>
        <begin position="22"/>
        <end position="62"/>
    </location>
</feature>
<feature type="domain" description="Saposin B-type" evidence="8">
    <location>
        <begin position="215"/>
        <end position="297"/>
    </location>
</feature>
<dbReference type="InterPro" id="IPR008139">
    <property type="entry name" value="SaposinB_dom"/>
</dbReference>
<evidence type="ECO:0000256" key="1">
    <source>
        <dbReference type="ARBA" id="ARBA00004613"/>
    </source>
</evidence>
<evidence type="ECO:0000256" key="3">
    <source>
        <dbReference type="ARBA" id="ARBA00022729"/>
    </source>
</evidence>
<dbReference type="SMART" id="SM00741">
    <property type="entry name" value="SapB"/>
    <property type="match status" value="7"/>
</dbReference>
<dbReference type="InterPro" id="IPR003119">
    <property type="entry name" value="SAP_A"/>
</dbReference>
<dbReference type="EMBL" id="JAHIBW010000012">
    <property type="protein sequence ID" value="KAG7306081.1"/>
    <property type="molecule type" value="Genomic_DNA"/>
</dbReference>
<dbReference type="SUPFAM" id="SSF47862">
    <property type="entry name" value="Saposin"/>
    <property type="match status" value="7"/>
</dbReference>
<dbReference type="InterPro" id="IPR008373">
    <property type="entry name" value="Saposin"/>
</dbReference>
<feature type="domain" description="Saposin B-type" evidence="8">
    <location>
        <begin position="553"/>
        <end position="634"/>
    </location>
</feature>
<sequence>MTNTLAVCLLGALLCCSDLSLARQIPKECSKGPEYWCQSLRSAADCGAVGHCVDAVWQRQAVPLRRGPVSDKFVKLFNELKDVKDLINEDYLSTRVSSACQDASIGAASKICKENTAQLATYLSHVLSSDVRAETMCVIVGMCNNEKLDNLVELNKKKIGQSTDHKEHKQVLLGAEKCTWGPSYWCSNISTGHECKATRHCIDRVWSKMEVKNDTDSICKICTDMVTQARDQLESNETQEELKQVFEGSCMLIPLKLVRKECMKLADQFVPDLVETLASQMNPQTVCSVAGLCNNAEIDKMLVGYNEVLKQRTECHGCQRTVAGMRKRFDETSYETFLYNMLQACRKAGSLSDACSMLVFKYYEDIVATLKSDFQPAGVCHVSGQCAYKYHQHDEYVFPNDLASDVEVNDDVPCEFCEQLVLHLRDVLVANTTEIEFFKVLKGLCKQTGNFKTECLSLVDQYYPVFYNYLVSDLKPKEICALMSVCPNGNTEPIAPLVDRELTVKAITPRKQLIGTDEANSYKMDKQESVVVLGSEPAPALPIERMFVTLPQSKAACSFCQYFLHYLQVELSDTNTEDRIKDVVDKACLRLPETVKDECQQFVTEYGPAVIALLVQEIDPASVCPGLGICPMTQEVKKVDINSGKSNCPLCLFAVEQLEAMLKNNRTETNIRTALDQLCNHLSTKLKTQCVDFVDQYTDQLVNMLISDMDAQQICVYLKLCTDNVADPLKLKGDTKPEPKLSAIDKFFERPEMQKDLNHFNKRKQAKEAEAKHVGGDIETNEIGDHTVNGRPLAPRSAKGICVICEFVLKEIDEQIKDKHNDDEIKKVVLGVCKHMPKTVKPDCDMFVEKYADLVISLLAQDLDPDTVCQELKLCRKPAGVAVEKAKLEILDCAICETVVMAVHKVLANEKVDRDVVHVVEKSCALLPAKYNDRCHLLLEIYGDSIIHLIEEVGTKGVCQKIGLCAARAGTYVDLMRGGR</sequence>
<evidence type="ECO:0000256" key="6">
    <source>
        <dbReference type="ARBA" id="ARBA00023180"/>
    </source>
</evidence>
<accession>A0ABQ7QLL6</accession>
<comment type="subcellular location">
    <subcellularLocation>
        <location evidence="1">Secreted</location>
    </subcellularLocation>
</comment>
<keyword evidence="5" id="KW-1015">Disulfide bond</keyword>
<feature type="domain" description="Saposin B-type" evidence="8">
    <location>
        <begin position="644"/>
        <end position="725"/>
    </location>
</feature>
<dbReference type="Pfam" id="PF03489">
    <property type="entry name" value="SapB_2"/>
    <property type="match status" value="6"/>
</dbReference>
<evidence type="ECO:0000313" key="10">
    <source>
        <dbReference type="EMBL" id="KAG7306081.1"/>
    </source>
</evidence>
<dbReference type="PROSITE" id="PS51110">
    <property type="entry name" value="SAP_A"/>
    <property type="match status" value="2"/>
</dbReference>
<dbReference type="Pfam" id="PF05184">
    <property type="entry name" value="SapB_1"/>
    <property type="match status" value="4"/>
</dbReference>
<dbReference type="InterPro" id="IPR051428">
    <property type="entry name" value="Sphingo_Act-Surfact_Prot"/>
</dbReference>
<feature type="domain" description="Saposin B-type" evidence="8">
    <location>
        <begin position="311"/>
        <end position="390"/>
    </location>
</feature>
<dbReference type="Proteomes" id="UP000823941">
    <property type="component" value="Chromosome 12"/>
</dbReference>
<evidence type="ECO:0008006" key="12">
    <source>
        <dbReference type="Google" id="ProtNLM"/>
    </source>
</evidence>
<name>A0ABQ7QLL6_PLUXY</name>
<dbReference type="PANTHER" id="PTHR11480">
    <property type="entry name" value="SAPOSIN-RELATED"/>
    <property type="match status" value="1"/>
</dbReference>
<evidence type="ECO:0000313" key="11">
    <source>
        <dbReference type="Proteomes" id="UP000823941"/>
    </source>
</evidence>
<keyword evidence="3 7" id="KW-0732">Signal</keyword>
<dbReference type="InterPro" id="IPR008138">
    <property type="entry name" value="SapB_2"/>
</dbReference>
<feature type="domain" description="Saposin B-type" evidence="8">
    <location>
        <begin position="798"/>
        <end position="879"/>
    </location>
</feature>
<dbReference type="Pfam" id="PF02199">
    <property type="entry name" value="SapA"/>
    <property type="match status" value="2"/>
</dbReference>
<dbReference type="PROSITE" id="PS50015">
    <property type="entry name" value="SAP_B"/>
    <property type="match status" value="7"/>
</dbReference>
<comment type="caution">
    <text evidence="10">The sequence shown here is derived from an EMBL/GenBank/DDBJ whole genome shotgun (WGS) entry which is preliminary data.</text>
</comment>
<feature type="domain" description="Saposin B-type" evidence="8">
    <location>
        <begin position="410"/>
        <end position="490"/>
    </location>
</feature>
<evidence type="ECO:0000259" key="8">
    <source>
        <dbReference type="PROSITE" id="PS50015"/>
    </source>
</evidence>
<evidence type="ECO:0000256" key="4">
    <source>
        <dbReference type="ARBA" id="ARBA00022737"/>
    </source>
</evidence>
<evidence type="ECO:0000256" key="7">
    <source>
        <dbReference type="SAM" id="SignalP"/>
    </source>
</evidence>
<reference evidence="10 11" key="1">
    <citation type="submission" date="2021-06" db="EMBL/GenBank/DDBJ databases">
        <title>A haploid diamondback moth (Plutella xylostella L.) genome assembly resolves 31 chromosomes and identifies a diamide resistance mutation.</title>
        <authorList>
            <person name="Ward C.M."/>
            <person name="Perry K.D."/>
            <person name="Baker G."/>
            <person name="Powis K."/>
            <person name="Heckel D.G."/>
            <person name="Baxter S.W."/>
        </authorList>
    </citation>
    <scope>NUCLEOTIDE SEQUENCE [LARGE SCALE GENOMIC DNA]</scope>
    <source>
        <strain evidence="10 11">LV</strain>
        <tissue evidence="10">Single pupa</tissue>
    </source>
</reference>
<dbReference type="Gene3D" id="1.10.225.10">
    <property type="entry name" value="Saposin-like"/>
    <property type="match status" value="7"/>
</dbReference>
<evidence type="ECO:0000256" key="5">
    <source>
        <dbReference type="ARBA" id="ARBA00023157"/>
    </source>
</evidence>
<dbReference type="SMART" id="SM00162">
    <property type="entry name" value="SAPA"/>
    <property type="match status" value="2"/>
</dbReference>
<feature type="domain" description="Saposin A-type" evidence="9">
    <location>
        <begin position="171"/>
        <end position="211"/>
    </location>
</feature>
<feature type="domain" description="Saposin B-type" evidence="8">
    <location>
        <begin position="889"/>
        <end position="969"/>
    </location>
</feature>
<evidence type="ECO:0000256" key="2">
    <source>
        <dbReference type="ARBA" id="ARBA00022525"/>
    </source>
</evidence>
<gene>
    <name evidence="10" type="ORF">JYU34_008665</name>
</gene>
<keyword evidence="2" id="KW-0964">Secreted</keyword>
<keyword evidence="11" id="KW-1185">Reference proteome</keyword>